<gene>
    <name evidence="1" type="ORF">HK415_21215</name>
</gene>
<dbReference type="EMBL" id="JABFCS010000001">
    <property type="protein sequence ID" value="NNU45142.1"/>
    <property type="molecule type" value="Genomic_DNA"/>
</dbReference>
<organism evidence="1 2">
    <name type="scientific">Ramlibacter montanisoli</name>
    <dbReference type="NCBI Taxonomy" id="2732512"/>
    <lineage>
        <taxon>Bacteria</taxon>
        <taxon>Pseudomonadati</taxon>
        <taxon>Pseudomonadota</taxon>
        <taxon>Betaproteobacteria</taxon>
        <taxon>Burkholderiales</taxon>
        <taxon>Comamonadaceae</taxon>
        <taxon>Ramlibacter</taxon>
    </lineage>
</organism>
<evidence type="ECO:0000313" key="1">
    <source>
        <dbReference type="EMBL" id="NNU45142.1"/>
    </source>
</evidence>
<proteinExistence type="predicted"/>
<dbReference type="Proteomes" id="UP000552954">
    <property type="component" value="Unassembled WGS sequence"/>
</dbReference>
<reference evidence="1 2" key="1">
    <citation type="submission" date="2020-05" db="EMBL/GenBank/DDBJ databases">
        <authorList>
            <person name="Khan S.A."/>
            <person name="Jeon C.O."/>
            <person name="Chun B.H."/>
        </authorList>
    </citation>
    <scope>NUCLEOTIDE SEQUENCE [LARGE SCALE GENOMIC DNA]</scope>
    <source>
        <strain evidence="1 2">B156</strain>
    </source>
</reference>
<protein>
    <submittedName>
        <fullName evidence="1">Uncharacterized protein</fullName>
    </submittedName>
</protein>
<evidence type="ECO:0000313" key="2">
    <source>
        <dbReference type="Proteomes" id="UP000552954"/>
    </source>
</evidence>
<sequence length="68" mass="7514">MTESSTSAYQLRFQSLFHSGRGFAFPCDPTGHVDLDGMSERARNNYFYARAMVGRELSAPAVEASALH</sequence>
<comment type="caution">
    <text evidence="1">The sequence shown here is derived from an EMBL/GenBank/DDBJ whole genome shotgun (WGS) entry which is preliminary data.</text>
</comment>
<reference evidence="1 2" key="2">
    <citation type="submission" date="2020-06" db="EMBL/GenBank/DDBJ databases">
        <title>Ramlibacter rhizophilus sp. nov., isolated from rhizosphere soil of national flower Mugunghwa from South Korea.</title>
        <authorList>
            <person name="Zheng-Fei Y."/>
            <person name="Huan T."/>
        </authorList>
    </citation>
    <scope>NUCLEOTIDE SEQUENCE [LARGE SCALE GENOMIC DNA]</scope>
    <source>
        <strain evidence="1 2">B156</strain>
    </source>
</reference>
<dbReference type="AlphaFoldDB" id="A0A849K9W9"/>
<keyword evidence="2" id="KW-1185">Reference proteome</keyword>
<name>A0A849K9W9_9BURK</name>
<dbReference type="RefSeq" id="WP_171562701.1">
    <property type="nucleotide sequence ID" value="NZ_JABFCS010000001.1"/>
</dbReference>
<accession>A0A849K9W9</accession>